<dbReference type="CDD" id="cd02440">
    <property type="entry name" value="AdoMet_MTases"/>
    <property type="match status" value="1"/>
</dbReference>
<dbReference type="AlphaFoldDB" id="A0A369Q720"/>
<keyword evidence="6 10" id="KW-0489">Methyltransferase</keyword>
<protein>
    <recommendedName>
        <fullName evidence="4 9">Protein-L-isoaspartate O-methyltransferase</fullName>
        <ecNumber evidence="3 9">2.1.1.77</ecNumber>
    </recommendedName>
</protein>
<evidence type="ECO:0000256" key="5">
    <source>
        <dbReference type="ARBA" id="ARBA00022490"/>
    </source>
</evidence>
<evidence type="ECO:0000256" key="2">
    <source>
        <dbReference type="ARBA" id="ARBA00005369"/>
    </source>
</evidence>
<dbReference type="NCBIfam" id="TIGR00080">
    <property type="entry name" value="pimt"/>
    <property type="match status" value="1"/>
</dbReference>
<evidence type="ECO:0000256" key="6">
    <source>
        <dbReference type="ARBA" id="ARBA00022603"/>
    </source>
</evidence>
<dbReference type="Gene3D" id="3.40.50.150">
    <property type="entry name" value="Vaccinia Virus protein VP39"/>
    <property type="match status" value="1"/>
</dbReference>
<dbReference type="PROSITE" id="PS01279">
    <property type="entry name" value="PCMT"/>
    <property type="match status" value="1"/>
</dbReference>
<keyword evidence="8" id="KW-0949">S-adenosyl-L-methionine</keyword>
<keyword evidence="11" id="KW-1185">Reference proteome</keyword>
<proteinExistence type="inferred from homology"/>
<comment type="caution">
    <text evidence="10">The sequence shown here is derived from an EMBL/GenBank/DDBJ whole genome shotgun (WGS) entry which is preliminary data.</text>
</comment>
<evidence type="ECO:0000256" key="9">
    <source>
        <dbReference type="NCBIfam" id="TIGR00080"/>
    </source>
</evidence>
<evidence type="ECO:0000256" key="7">
    <source>
        <dbReference type="ARBA" id="ARBA00022679"/>
    </source>
</evidence>
<evidence type="ECO:0000256" key="3">
    <source>
        <dbReference type="ARBA" id="ARBA00011890"/>
    </source>
</evidence>
<name>A0A369Q720_9SPHN</name>
<dbReference type="PANTHER" id="PTHR11579:SF0">
    <property type="entry name" value="PROTEIN-L-ISOASPARTATE(D-ASPARTATE) O-METHYLTRANSFERASE"/>
    <property type="match status" value="1"/>
</dbReference>
<evidence type="ECO:0000313" key="11">
    <source>
        <dbReference type="Proteomes" id="UP000253727"/>
    </source>
</evidence>
<evidence type="ECO:0000313" key="10">
    <source>
        <dbReference type="EMBL" id="RDC58946.1"/>
    </source>
</evidence>
<dbReference type="SUPFAM" id="SSF53335">
    <property type="entry name" value="S-adenosyl-L-methionine-dependent methyltransferases"/>
    <property type="match status" value="1"/>
</dbReference>
<dbReference type="Pfam" id="PF01135">
    <property type="entry name" value="PCMT"/>
    <property type="match status" value="1"/>
</dbReference>
<dbReference type="Proteomes" id="UP000253727">
    <property type="component" value="Unassembled WGS sequence"/>
</dbReference>
<dbReference type="GO" id="GO:0030091">
    <property type="term" value="P:protein repair"/>
    <property type="evidence" value="ECO:0007669"/>
    <property type="project" value="UniProtKB-UniRule"/>
</dbReference>
<comment type="subcellular location">
    <subcellularLocation>
        <location evidence="1">Cytoplasm</location>
    </subcellularLocation>
</comment>
<dbReference type="EMBL" id="QBKA01000002">
    <property type="protein sequence ID" value="RDC58946.1"/>
    <property type="molecule type" value="Genomic_DNA"/>
</dbReference>
<evidence type="ECO:0000256" key="4">
    <source>
        <dbReference type="ARBA" id="ARBA00013346"/>
    </source>
</evidence>
<sequence length="209" mass="22957">MVEMIDIHFDLQSDEIGTTHMDARLRSALLEVPRHRFVPLQLMGAAYQDTPLPIGFDKTLPQPFIAALMIDLLDIGPDDAVLEIGTGLGYQAGVMAQLADHVWSLDVVEEFIEYAETMMLELQYANVTLRVGDGVAGWAEAAPFDRILVTAASHEPPAQLLAQLKPGARMVMPLGNPDAQQISVIDKQADNDITIRRVIPARFTALETI</sequence>
<evidence type="ECO:0000256" key="1">
    <source>
        <dbReference type="ARBA" id="ARBA00004496"/>
    </source>
</evidence>
<keyword evidence="5" id="KW-0963">Cytoplasm</keyword>
<evidence type="ECO:0000256" key="8">
    <source>
        <dbReference type="ARBA" id="ARBA00022691"/>
    </source>
</evidence>
<gene>
    <name evidence="10" type="ORF">HME9302_00122</name>
</gene>
<dbReference type="InterPro" id="IPR029063">
    <property type="entry name" value="SAM-dependent_MTases_sf"/>
</dbReference>
<dbReference type="GO" id="GO:0004719">
    <property type="term" value="F:protein-L-isoaspartate (D-aspartate) O-methyltransferase activity"/>
    <property type="evidence" value="ECO:0007669"/>
    <property type="project" value="UniProtKB-UniRule"/>
</dbReference>
<dbReference type="GO" id="GO:0005737">
    <property type="term" value="C:cytoplasm"/>
    <property type="evidence" value="ECO:0007669"/>
    <property type="project" value="UniProtKB-SubCell"/>
</dbReference>
<dbReference type="EC" id="2.1.1.77" evidence="3 9"/>
<comment type="similarity">
    <text evidence="2">Belongs to the methyltransferase superfamily. L-isoaspartyl/D-aspartyl protein methyltransferase family.</text>
</comment>
<accession>A0A369Q720</accession>
<dbReference type="PANTHER" id="PTHR11579">
    <property type="entry name" value="PROTEIN-L-ISOASPARTATE O-METHYLTRANSFERASE"/>
    <property type="match status" value="1"/>
</dbReference>
<keyword evidence="7 10" id="KW-0808">Transferase</keyword>
<dbReference type="InterPro" id="IPR000682">
    <property type="entry name" value="PCMT"/>
</dbReference>
<organism evidence="10 11">
    <name type="scientific">Alteripontixanthobacter maritimus</name>
    <dbReference type="NCBI Taxonomy" id="2161824"/>
    <lineage>
        <taxon>Bacteria</taxon>
        <taxon>Pseudomonadati</taxon>
        <taxon>Pseudomonadota</taxon>
        <taxon>Alphaproteobacteria</taxon>
        <taxon>Sphingomonadales</taxon>
        <taxon>Erythrobacteraceae</taxon>
        <taxon>Alteripontixanthobacter</taxon>
    </lineage>
</organism>
<dbReference type="GO" id="GO:0032259">
    <property type="term" value="P:methylation"/>
    <property type="evidence" value="ECO:0007669"/>
    <property type="project" value="UniProtKB-KW"/>
</dbReference>
<reference evidence="10 11" key="1">
    <citation type="submission" date="2018-04" db="EMBL/GenBank/DDBJ databases">
        <title>Altererythrobacter sp. HME9302 genome sequencing and assembly.</title>
        <authorList>
            <person name="Kang H."/>
            <person name="Kim H."/>
            <person name="Joh K."/>
        </authorList>
    </citation>
    <scope>NUCLEOTIDE SEQUENCE [LARGE SCALE GENOMIC DNA]</scope>
    <source>
        <strain evidence="10 11">HME9302</strain>
    </source>
</reference>